<keyword evidence="4" id="KW-0723">Serine/threonine-protein kinase</keyword>
<dbReference type="InterPro" id="IPR000719">
    <property type="entry name" value="Prot_kinase_dom"/>
</dbReference>
<evidence type="ECO:0000256" key="1">
    <source>
        <dbReference type="ARBA" id="ARBA00004193"/>
    </source>
</evidence>
<dbReference type="Pfam" id="PF07714">
    <property type="entry name" value="PK_Tyr_Ser-Thr"/>
    <property type="match status" value="1"/>
</dbReference>
<dbReference type="GO" id="GO:0004674">
    <property type="term" value="F:protein serine/threonine kinase activity"/>
    <property type="evidence" value="ECO:0007669"/>
    <property type="project" value="UniProtKB-KW"/>
</dbReference>
<keyword evidence="6" id="KW-0519">Myristate</keyword>
<dbReference type="GO" id="GO:0005524">
    <property type="term" value="F:ATP binding"/>
    <property type="evidence" value="ECO:0007669"/>
    <property type="project" value="UniProtKB-KW"/>
</dbReference>
<keyword evidence="5" id="KW-0808">Transferase</keyword>
<dbReference type="GO" id="GO:0009742">
    <property type="term" value="P:brassinosteroid mediated signaling pathway"/>
    <property type="evidence" value="ECO:0007669"/>
    <property type="project" value="InterPro"/>
</dbReference>
<dbReference type="SUPFAM" id="SSF56112">
    <property type="entry name" value="Protein kinase-like (PK-like)"/>
    <property type="match status" value="1"/>
</dbReference>
<accession>A0A443PM02</accession>
<evidence type="ECO:0000313" key="15">
    <source>
        <dbReference type="EMBL" id="RWR91803.1"/>
    </source>
</evidence>
<dbReference type="STRING" id="337451.A0A443PM02"/>
<keyword evidence="16" id="KW-1185">Reference proteome</keyword>
<comment type="catalytic activity">
    <reaction evidence="12">
        <text>L-threonyl-[protein] + ATP = O-phospho-L-threonyl-[protein] + ADP + H(+)</text>
        <dbReference type="Rhea" id="RHEA:46608"/>
        <dbReference type="Rhea" id="RHEA-COMP:11060"/>
        <dbReference type="Rhea" id="RHEA-COMP:11605"/>
        <dbReference type="ChEBI" id="CHEBI:15378"/>
        <dbReference type="ChEBI" id="CHEBI:30013"/>
        <dbReference type="ChEBI" id="CHEBI:30616"/>
        <dbReference type="ChEBI" id="CHEBI:61977"/>
        <dbReference type="ChEBI" id="CHEBI:456216"/>
        <dbReference type="EC" id="2.7.11.1"/>
    </reaction>
</comment>
<evidence type="ECO:0000256" key="9">
    <source>
        <dbReference type="ARBA" id="ARBA00022840"/>
    </source>
</evidence>
<dbReference type="InterPro" id="IPR058209">
    <property type="entry name" value="TPR_BSK1_C"/>
</dbReference>
<dbReference type="Gene3D" id="3.30.200.20">
    <property type="entry name" value="Phosphorylase Kinase, domain 1"/>
    <property type="match status" value="1"/>
</dbReference>
<keyword evidence="10" id="KW-0472">Membrane</keyword>
<evidence type="ECO:0000256" key="10">
    <source>
        <dbReference type="ARBA" id="ARBA00023136"/>
    </source>
</evidence>
<evidence type="ECO:0000256" key="7">
    <source>
        <dbReference type="ARBA" id="ARBA00022741"/>
    </source>
</evidence>
<dbReference type="PANTHER" id="PTHR45863">
    <property type="entry name" value="SERINE/THREONINE-PROTEIN KINASE BSK5"/>
    <property type="match status" value="1"/>
</dbReference>
<dbReference type="AlphaFoldDB" id="A0A443PM02"/>
<dbReference type="InterPro" id="IPR001245">
    <property type="entry name" value="Ser-Thr/Tyr_kinase_cat_dom"/>
</dbReference>
<evidence type="ECO:0000313" key="16">
    <source>
        <dbReference type="Proteomes" id="UP000283530"/>
    </source>
</evidence>
<dbReference type="FunFam" id="1.25.40.10:FF:000016">
    <property type="entry name" value="probable serine/threonine-protein kinase At4g35230"/>
    <property type="match status" value="1"/>
</dbReference>
<evidence type="ECO:0000256" key="8">
    <source>
        <dbReference type="ARBA" id="ARBA00022777"/>
    </source>
</evidence>
<comment type="subcellular location">
    <subcellularLocation>
        <location evidence="1">Cell membrane</location>
        <topology evidence="1">Lipid-anchor</topology>
    </subcellularLocation>
</comment>
<keyword evidence="7" id="KW-0547">Nucleotide-binding</keyword>
<comment type="caution">
    <text evidence="15">The sequence shown here is derived from an EMBL/GenBank/DDBJ whole genome shotgun (WGS) entry which is preliminary data.</text>
</comment>
<dbReference type="InterPro" id="IPR045845">
    <property type="entry name" value="BSK"/>
</dbReference>
<dbReference type="PROSITE" id="PS50011">
    <property type="entry name" value="PROTEIN_KINASE_DOM"/>
    <property type="match status" value="1"/>
</dbReference>
<keyword evidence="11" id="KW-0449">Lipoprotein</keyword>
<dbReference type="OrthoDB" id="2335338at2759"/>
<dbReference type="SUPFAM" id="SSF48452">
    <property type="entry name" value="TPR-like"/>
    <property type="match status" value="1"/>
</dbReference>
<dbReference type="EMBL" id="QPKB01000009">
    <property type="protein sequence ID" value="RWR91803.1"/>
    <property type="molecule type" value="Genomic_DNA"/>
</dbReference>
<dbReference type="EC" id="2.7.11.1" evidence="2"/>
<evidence type="ECO:0000256" key="11">
    <source>
        <dbReference type="ARBA" id="ARBA00023288"/>
    </source>
</evidence>
<dbReference type="Gene3D" id="1.10.510.10">
    <property type="entry name" value="Transferase(Phosphotransferase) domain 1"/>
    <property type="match status" value="1"/>
</dbReference>
<keyword evidence="3" id="KW-1003">Cell membrane</keyword>
<evidence type="ECO:0000256" key="6">
    <source>
        <dbReference type="ARBA" id="ARBA00022707"/>
    </source>
</evidence>
<keyword evidence="9" id="KW-0067">ATP-binding</keyword>
<feature type="domain" description="Protein kinase" evidence="14">
    <location>
        <begin position="58"/>
        <end position="374"/>
    </location>
</feature>
<dbReference type="Gene3D" id="1.25.40.10">
    <property type="entry name" value="Tetratricopeptide repeat domain"/>
    <property type="match status" value="1"/>
</dbReference>
<evidence type="ECO:0000256" key="13">
    <source>
        <dbReference type="ARBA" id="ARBA00048679"/>
    </source>
</evidence>
<dbReference type="Pfam" id="PF25575">
    <property type="entry name" value="TPR_BSK1_C"/>
    <property type="match status" value="1"/>
</dbReference>
<name>A0A443PM02_9MAGN</name>
<protein>
    <recommendedName>
        <fullName evidence="2">non-specific serine/threonine protein kinase</fullName>
        <ecNumber evidence="2">2.7.11.1</ecNumber>
    </recommendedName>
</protein>
<dbReference type="InterPro" id="IPR011009">
    <property type="entry name" value="Kinase-like_dom_sf"/>
</dbReference>
<evidence type="ECO:0000259" key="14">
    <source>
        <dbReference type="PROSITE" id="PS50011"/>
    </source>
</evidence>
<dbReference type="PANTHER" id="PTHR45863:SF47">
    <property type="entry name" value="SERINE_THREONINE-PROTEIN KINASE BSK3"/>
    <property type="match status" value="1"/>
</dbReference>
<gene>
    <name evidence="15" type="ORF">CKAN_02097700</name>
</gene>
<reference evidence="15 16" key="1">
    <citation type="journal article" date="2019" name="Nat. Plants">
        <title>Stout camphor tree genome fills gaps in understanding of flowering plant genome evolution.</title>
        <authorList>
            <person name="Chaw S.M."/>
            <person name="Liu Y.C."/>
            <person name="Wu Y.W."/>
            <person name="Wang H.Y."/>
            <person name="Lin C.I."/>
            <person name="Wu C.S."/>
            <person name="Ke H.M."/>
            <person name="Chang L.Y."/>
            <person name="Hsu C.Y."/>
            <person name="Yang H.T."/>
            <person name="Sudianto E."/>
            <person name="Hsu M.H."/>
            <person name="Wu K.P."/>
            <person name="Wang L.N."/>
            <person name="Leebens-Mack J.H."/>
            <person name="Tsai I.J."/>
        </authorList>
    </citation>
    <scope>NUCLEOTIDE SEQUENCE [LARGE SCALE GENOMIC DNA]</scope>
    <source>
        <strain evidence="16">cv. Chaw 1501</strain>
        <tissue evidence="15">Young leaves</tissue>
    </source>
</reference>
<sequence>MGCSCSKFTACCWGSQFKSTVLESPDARNEESEVDGVPAFQEYSLDQLRIATAGFAAENIVSEHGEKAPNIVYKGKLENQRRVAVKRFNRSAWPDRQQFLEEARSVGQLRNNRLANLLGCCCDGDERLLVAEYMPNDTLAKHLFHWEAQPMKWPMRLRVALHLSQALEYCTSKGRALYHDLNAYRILFDDDCDPRLSCFGLMKNSRDGKSYSTNLAFTPPEYLRTDVLGPESCGPDNDLLPHMVVQMMCGLIMFFILASDIAALLANPGVDRDEPFDEILGVFVYLGRVTPESVIYSFGTLLLDLLSGKHIPPSHALDLIRDRNFLMLTDSCLEGQFSNDDGTKLVRLASCCLQYEPRERPSAKSLVASLTPLQKETDVPSYELMGVTHGAASSLEQLSLSPLGDACLRMDLTAIHEILEKVGYKDDEGTANELSFQMWTDQMQETLNSKKKGDAAFRHKDFRAAIECYSQFIEVGTMVSPTVFARRCLSYLMCDMPQQALNDAVQAQVVSPAWPTASYLQSAALLTLGMETEAREALKDGSSLEARKTSTTGH</sequence>
<evidence type="ECO:0000256" key="12">
    <source>
        <dbReference type="ARBA" id="ARBA00047899"/>
    </source>
</evidence>
<evidence type="ECO:0000256" key="2">
    <source>
        <dbReference type="ARBA" id="ARBA00012513"/>
    </source>
</evidence>
<organism evidence="15 16">
    <name type="scientific">Cinnamomum micranthum f. kanehirae</name>
    <dbReference type="NCBI Taxonomy" id="337451"/>
    <lineage>
        <taxon>Eukaryota</taxon>
        <taxon>Viridiplantae</taxon>
        <taxon>Streptophyta</taxon>
        <taxon>Embryophyta</taxon>
        <taxon>Tracheophyta</taxon>
        <taxon>Spermatophyta</taxon>
        <taxon>Magnoliopsida</taxon>
        <taxon>Magnoliidae</taxon>
        <taxon>Laurales</taxon>
        <taxon>Lauraceae</taxon>
        <taxon>Cinnamomum</taxon>
    </lineage>
</organism>
<evidence type="ECO:0000256" key="5">
    <source>
        <dbReference type="ARBA" id="ARBA00022679"/>
    </source>
</evidence>
<proteinExistence type="predicted"/>
<dbReference type="GO" id="GO:0005886">
    <property type="term" value="C:plasma membrane"/>
    <property type="evidence" value="ECO:0007669"/>
    <property type="project" value="UniProtKB-SubCell"/>
</dbReference>
<keyword evidence="8 15" id="KW-0418">Kinase</keyword>
<comment type="catalytic activity">
    <reaction evidence="13">
        <text>L-seryl-[protein] + ATP = O-phospho-L-seryl-[protein] + ADP + H(+)</text>
        <dbReference type="Rhea" id="RHEA:17989"/>
        <dbReference type="Rhea" id="RHEA-COMP:9863"/>
        <dbReference type="Rhea" id="RHEA-COMP:11604"/>
        <dbReference type="ChEBI" id="CHEBI:15378"/>
        <dbReference type="ChEBI" id="CHEBI:29999"/>
        <dbReference type="ChEBI" id="CHEBI:30616"/>
        <dbReference type="ChEBI" id="CHEBI:83421"/>
        <dbReference type="ChEBI" id="CHEBI:456216"/>
        <dbReference type="EC" id="2.7.11.1"/>
    </reaction>
</comment>
<evidence type="ECO:0000256" key="3">
    <source>
        <dbReference type="ARBA" id="ARBA00022475"/>
    </source>
</evidence>
<evidence type="ECO:0000256" key="4">
    <source>
        <dbReference type="ARBA" id="ARBA00022527"/>
    </source>
</evidence>
<dbReference type="Proteomes" id="UP000283530">
    <property type="component" value="Unassembled WGS sequence"/>
</dbReference>
<dbReference type="InterPro" id="IPR011990">
    <property type="entry name" value="TPR-like_helical_dom_sf"/>
</dbReference>
<dbReference type="FunFam" id="3.30.200.20:FF:000154">
    <property type="entry name" value="probable serine/threonine-protein kinase At4g35230"/>
    <property type="match status" value="1"/>
</dbReference>